<dbReference type="AlphaFoldDB" id="S3D6M9"/>
<dbReference type="SUPFAM" id="SSF51445">
    <property type="entry name" value="(Trans)glycosidases"/>
    <property type="match status" value="1"/>
</dbReference>
<accession>S3D6M9</accession>
<dbReference type="EMBL" id="KE148147">
    <property type="protein sequence ID" value="EPE09065.1"/>
    <property type="molecule type" value="Genomic_DNA"/>
</dbReference>
<dbReference type="Gene3D" id="3.20.20.80">
    <property type="entry name" value="Glycosidases"/>
    <property type="match status" value="1"/>
</dbReference>
<proteinExistence type="predicted"/>
<dbReference type="STRING" id="1262450.S3D6M9"/>
<evidence type="ECO:0000313" key="2">
    <source>
        <dbReference type="EMBL" id="EPE09065.1"/>
    </source>
</evidence>
<keyword evidence="3" id="KW-1185">Reference proteome</keyword>
<keyword evidence="1" id="KW-0732">Signal</keyword>
<name>S3D6M9_OPHP1</name>
<gene>
    <name evidence="2" type="ORF">F503_06841</name>
</gene>
<dbReference type="HOGENOM" id="CLU_022442_0_0_1"/>
<dbReference type="GO" id="GO:0016787">
    <property type="term" value="F:hydrolase activity"/>
    <property type="evidence" value="ECO:0007669"/>
    <property type="project" value="UniProtKB-KW"/>
</dbReference>
<feature type="chain" id="PRO_5004519559" evidence="1">
    <location>
        <begin position="21"/>
        <end position="585"/>
    </location>
</feature>
<protein>
    <submittedName>
        <fullName evidence="2">Glycoside hydrolase subgroup catalytic core</fullName>
    </submittedName>
</protein>
<dbReference type="eggNOG" id="ENOG502RG5A">
    <property type="taxonomic scope" value="Eukaryota"/>
</dbReference>
<dbReference type="Proteomes" id="UP000016923">
    <property type="component" value="Unassembled WGS sequence"/>
</dbReference>
<dbReference type="OrthoDB" id="2338662at2759"/>
<evidence type="ECO:0000313" key="3">
    <source>
        <dbReference type="Proteomes" id="UP000016923"/>
    </source>
</evidence>
<reference evidence="2 3" key="1">
    <citation type="journal article" date="2013" name="BMC Genomics">
        <title>The genome and transcriptome of the pine saprophyte Ophiostoma piceae, and a comparison with the bark beetle-associated pine pathogen Grosmannia clavigera.</title>
        <authorList>
            <person name="Haridas S."/>
            <person name="Wang Y."/>
            <person name="Lim L."/>
            <person name="Massoumi Alamouti S."/>
            <person name="Jackman S."/>
            <person name="Docking R."/>
            <person name="Robertson G."/>
            <person name="Birol I."/>
            <person name="Bohlmann J."/>
            <person name="Breuil C."/>
        </authorList>
    </citation>
    <scope>NUCLEOTIDE SEQUENCE [LARGE SCALE GENOMIC DNA]</scope>
    <source>
        <strain evidence="2 3">UAMH 11346</strain>
    </source>
</reference>
<dbReference type="OMA" id="DMRWTYM"/>
<dbReference type="VEuPathDB" id="FungiDB:F503_06841"/>
<sequence>MWSLLSSVWLLAAGISGATAQFNNPEGVDIWCGKAYRAKDAPFSPGGGFEEPTYSAAPLLRLLAKPRMTIYVASDSKASLLVDAGISHLLGEPIASKYAGESKGSFASEAKVVIKSGNSILATSAVQVGSTGNEIAFSLRSLAASTAPYNLTVTAKLVNGAVYTTSTALYHLPKPEDSRTVSRIDNLYGGLWYQRSTETKWTPFFPYTYYGKFFLLQWTLYWNSNVSTLDEFAAMGYNLIHIVPTGSLGESPFPWDEFQPYLDRASELGIFFQYDVIYTPTNNATMLDQVTQLRSHPSILLWYQSDEPDGKSWPLSANGLARQAMWDLDPYHPSSLALNCYDFYYAEYGQGGEVIISDVYPISTNTSWSTVYETPCNATYGCCGCDDCHGAFEDISERIDENERRDGLLGWQKTQWAAPQAFGNETFWTRYPTAAEEVVMALLAVNHGAKGLVAWDFPTTGELSGITEKLAAVMTSSKIASFLLEQPLTQTLTVTGGSRVDASLWVDADANEALLTVINLNYGDIAAAVQVALPSGIQATAVKDVLWGDVNWALSGQRWSSKGSVLTSSSGLLGLQVSMVVLKLH</sequence>
<dbReference type="InterPro" id="IPR017853">
    <property type="entry name" value="GH"/>
</dbReference>
<keyword evidence="2" id="KW-0378">Hydrolase</keyword>
<evidence type="ECO:0000256" key="1">
    <source>
        <dbReference type="SAM" id="SignalP"/>
    </source>
</evidence>
<feature type="signal peptide" evidence="1">
    <location>
        <begin position="1"/>
        <end position="20"/>
    </location>
</feature>
<organism evidence="2 3">
    <name type="scientific">Ophiostoma piceae (strain UAMH 11346)</name>
    <name type="common">Sap stain fungus</name>
    <dbReference type="NCBI Taxonomy" id="1262450"/>
    <lineage>
        <taxon>Eukaryota</taxon>
        <taxon>Fungi</taxon>
        <taxon>Dikarya</taxon>
        <taxon>Ascomycota</taxon>
        <taxon>Pezizomycotina</taxon>
        <taxon>Sordariomycetes</taxon>
        <taxon>Sordariomycetidae</taxon>
        <taxon>Ophiostomatales</taxon>
        <taxon>Ophiostomataceae</taxon>
        <taxon>Ophiostoma</taxon>
    </lineage>
</organism>